<evidence type="ECO:0000313" key="2">
    <source>
        <dbReference type="EMBL" id="PIT94284.1"/>
    </source>
</evidence>
<keyword evidence="1" id="KW-0472">Membrane</keyword>
<protein>
    <submittedName>
        <fullName evidence="2">Uncharacterized protein</fullName>
    </submittedName>
</protein>
<gene>
    <name evidence="2" type="ORF">COT98_04460</name>
</gene>
<dbReference type="Proteomes" id="UP000228900">
    <property type="component" value="Unassembled WGS sequence"/>
</dbReference>
<reference evidence="3" key="1">
    <citation type="submission" date="2017-09" db="EMBL/GenBank/DDBJ databases">
        <title>Depth-based differentiation of microbial function through sediment-hosted aquifers and enrichment of novel symbionts in the deep terrestrial subsurface.</title>
        <authorList>
            <person name="Probst A.J."/>
            <person name="Ladd B."/>
            <person name="Jarett J.K."/>
            <person name="Geller-Mcgrath D.E."/>
            <person name="Sieber C.M.K."/>
            <person name="Emerson J.B."/>
            <person name="Anantharaman K."/>
            <person name="Thomas B.C."/>
            <person name="Malmstrom R."/>
            <person name="Stieglmeier M."/>
            <person name="Klingl A."/>
            <person name="Woyke T."/>
            <person name="Ryan C.M."/>
            <person name="Banfield J.F."/>
        </authorList>
    </citation>
    <scope>NUCLEOTIDE SEQUENCE [LARGE SCALE GENOMIC DNA]</scope>
</reference>
<sequence>MATKKVTPARTKFVKKAFKAKVIRAKKSPAVIDYSPSVNFPVKSFMIISLIVFVFAGSFLIWWSFINSGASSSDSNAWIYYRHKYDKYQSNGCGGDPLITMPQCPR</sequence>
<accession>A0A2M6WNH9</accession>
<dbReference type="EMBL" id="PFAQ01000060">
    <property type="protein sequence ID" value="PIT94284.1"/>
    <property type="molecule type" value="Genomic_DNA"/>
</dbReference>
<evidence type="ECO:0000313" key="3">
    <source>
        <dbReference type="Proteomes" id="UP000228900"/>
    </source>
</evidence>
<name>A0A2M6WNH9_9BACT</name>
<proteinExistence type="predicted"/>
<keyword evidence="1" id="KW-1133">Transmembrane helix</keyword>
<organism evidence="2 3">
    <name type="scientific">Candidatus Falkowbacteria bacterium CG10_big_fil_rev_8_21_14_0_10_39_9</name>
    <dbReference type="NCBI Taxonomy" id="1974566"/>
    <lineage>
        <taxon>Bacteria</taxon>
        <taxon>Candidatus Falkowiibacteriota</taxon>
    </lineage>
</organism>
<comment type="caution">
    <text evidence="2">The sequence shown here is derived from an EMBL/GenBank/DDBJ whole genome shotgun (WGS) entry which is preliminary data.</text>
</comment>
<feature type="transmembrane region" description="Helical" evidence="1">
    <location>
        <begin position="45"/>
        <end position="66"/>
    </location>
</feature>
<keyword evidence="1" id="KW-0812">Transmembrane</keyword>
<evidence type="ECO:0000256" key="1">
    <source>
        <dbReference type="SAM" id="Phobius"/>
    </source>
</evidence>
<dbReference type="AlphaFoldDB" id="A0A2M6WNH9"/>